<gene>
    <name evidence="7" type="ORF">HON47_00145</name>
</gene>
<dbReference type="InterPro" id="IPR015421">
    <property type="entry name" value="PyrdxlP-dep_Trfase_major"/>
</dbReference>
<dbReference type="GO" id="GO:0046653">
    <property type="term" value="P:tetrahydrofolate metabolic process"/>
    <property type="evidence" value="ECO:0007669"/>
    <property type="project" value="TreeGrafter"/>
</dbReference>
<evidence type="ECO:0000256" key="2">
    <source>
        <dbReference type="ARBA" id="ARBA00006376"/>
    </source>
</evidence>
<dbReference type="GO" id="GO:0006730">
    <property type="term" value="P:one-carbon metabolic process"/>
    <property type="evidence" value="ECO:0007669"/>
    <property type="project" value="UniProtKB-KW"/>
</dbReference>
<comment type="caution">
    <text evidence="7">The sequence shown here is derived from an EMBL/GenBank/DDBJ whole genome shotgun (WGS) entry which is preliminary data.</text>
</comment>
<dbReference type="PROSITE" id="PS00096">
    <property type="entry name" value="SHMT"/>
    <property type="match status" value="1"/>
</dbReference>
<sequence length="233" mass="25347">DFKKFRSICDEVGAYCMADIAHIAGLCAAGVHENPVSYFDVVTTTTHKTLRGPRSAIIMCKEEIAEKIDKAVFPGLQGGPHEHTIAAKAVAFKEANTPEFKNYAEQIVKNAKALGEALADLGYRLVSGGTDNHLLLVDTRVGGISGIDAEKALEKGGMYCNKNTIPFETGSPWDPSGIRIGTPVLTTRGMKEKEMNEVASFMDQALKAKDDDAKLAEIKVNVTKFCKQFPFYD</sequence>
<dbReference type="Proteomes" id="UP000722459">
    <property type="component" value="Unassembled WGS sequence"/>
</dbReference>
<proteinExistence type="inferred from homology"/>
<evidence type="ECO:0000313" key="8">
    <source>
        <dbReference type="Proteomes" id="UP000722459"/>
    </source>
</evidence>
<feature type="domain" description="Serine hydroxymethyltransferase-like" evidence="6">
    <location>
        <begin position="1"/>
        <end position="202"/>
    </location>
</feature>
<evidence type="ECO:0000256" key="5">
    <source>
        <dbReference type="ARBA" id="ARBA00022898"/>
    </source>
</evidence>
<dbReference type="Gene3D" id="3.40.640.10">
    <property type="entry name" value="Type I PLP-dependent aspartate aminotransferase-like (Major domain)"/>
    <property type="match status" value="1"/>
</dbReference>
<dbReference type="InterPro" id="IPR049943">
    <property type="entry name" value="Ser_HO-MeTrfase-like"/>
</dbReference>
<dbReference type="EC" id="2.1.2.1" evidence="7"/>
<dbReference type="GO" id="GO:0004372">
    <property type="term" value="F:glycine hydroxymethyltransferase activity"/>
    <property type="evidence" value="ECO:0007669"/>
    <property type="project" value="UniProtKB-EC"/>
</dbReference>
<dbReference type="InterPro" id="IPR015424">
    <property type="entry name" value="PyrdxlP-dep_Trfase"/>
</dbReference>
<dbReference type="GO" id="GO:0030170">
    <property type="term" value="F:pyridoxal phosphate binding"/>
    <property type="evidence" value="ECO:0007669"/>
    <property type="project" value="InterPro"/>
</dbReference>
<keyword evidence="5" id="KW-0663">Pyridoxal phosphate</keyword>
<evidence type="ECO:0000259" key="6">
    <source>
        <dbReference type="Pfam" id="PF00464"/>
    </source>
</evidence>
<comment type="similarity">
    <text evidence="2">Belongs to the SHMT family.</text>
</comment>
<dbReference type="PANTHER" id="PTHR11680:SF35">
    <property type="entry name" value="SERINE HYDROXYMETHYLTRANSFERASE 1"/>
    <property type="match status" value="1"/>
</dbReference>
<dbReference type="EMBL" id="JABJNZ010000005">
    <property type="protein sequence ID" value="MBT4869970.1"/>
    <property type="molecule type" value="Genomic_DNA"/>
</dbReference>
<evidence type="ECO:0000256" key="3">
    <source>
        <dbReference type="ARBA" id="ARBA00022563"/>
    </source>
</evidence>
<dbReference type="Pfam" id="PF00464">
    <property type="entry name" value="SHMT"/>
    <property type="match status" value="1"/>
</dbReference>
<comment type="cofactor">
    <cofactor evidence="1">
        <name>pyridoxal 5'-phosphate</name>
        <dbReference type="ChEBI" id="CHEBI:597326"/>
    </cofactor>
</comment>
<keyword evidence="3" id="KW-0554">One-carbon metabolism</keyword>
<name>A0A8T5GDS3_9ARCH</name>
<evidence type="ECO:0000313" key="7">
    <source>
        <dbReference type="EMBL" id="MBT4869970.1"/>
    </source>
</evidence>
<dbReference type="SUPFAM" id="SSF53383">
    <property type="entry name" value="PLP-dependent transferases"/>
    <property type="match status" value="1"/>
</dbReference>
<protein>
    <submittedName>
        <fullName evidence="7">Serine hydroxymethyltransferase</fullName>
        <ecNumber evidence="7">2.1.2.1</ecNumber>
    </submittedName>
</protein>
<dbReference type="GO" id="GO:0005829">
    <property type="term" value="C:cytosol"/>
    <property type="evidence" value="ECO:0007669"/>
    <property type="project" value="TreeGrafter"/>
</dbReference>
<dbReference type="InterPro" id="IPR039429">
    <property type="entry name" value="SHMT-like_dom"/>
</dbReference>
<dbReference type="AlphaFoldDB" id="A0A8T5GDS3"/>
<keyword evidence="4 7" id="KW-0808">Transferase</keyword>
<accession>A0A8T5GDS3</accession>
<dbReference type="GO" id="GO:0019264">
    <property type="term" value="P:glycine biosynthetic process from serine"/>
    <property type="evidence" value="ECO:0007669"/>
    <property type="project" value="TreeGrafter"/>
</dbReference>
<dbReference type="Gene3D" id="3.90.1150.10">
    <property type="entry name" value="Aspartate Aminotransferase, domain 1"/>
    <property type="match status" value="1"/>
</dbReference>
<reference evidence="7" key="1">
    <citation type="journal article" date="2021" name="ISME J.">
        <title>Mercury methylation by metabolically versatile and cosmopolitan marine bacteria.</title>
        <authorList>
            <person name="Lin H."/>
            <person name="Ascher D.B."/>
            <person name="Myung Y."/>
            <person name="Lamborg C.H."/>
            <person name="Hallam S.J."/>
            <person name="Gionfriddo C.M."/>
            <person name="Holt K.E."/>
            <person name="Moreau J.W."/>
        </authorList>
    </citation>
    <scope>NUCLEOTIDE SEQUENCE</scope>
    <source>
        <strain evidence="7">SI075_bin30</strain>
    </source>
</reference>
<dbReference type="InterPro" id="IPR019798">
    <property type="entry name" value="Ser_HO-MeTrfase_PLP_BS"/>
</dbReference>
<feature type="non-terminal residue" evidence="7">
    <location>
        <position position="1"/>
    </location>
</feature>
<evidence type="ECO:0000256" key="1">
    <source>
        <dbReference type="ARBA" id="ARBA00001933"/>
    </source>
</evidence>
<organism evidence="7 8">
    <name type="scientific">Candidatus Iainarchaeum sp</name>
    <dbReference type="NCBI Taxonomy" id="3101447"/>
    <lineage>
        <taxon>Archaea</taxon>
        <taxon>Candidatus Iainarchaeota</taxon>
        <taxon>Candidatus Iainarchaeia</taxon>
        <taxon>Candidatus Iainarchaeales</taxon>
        <taxon>Candidatus Iainarchaeaceae</taxon>
        <taxon>Candidatus Iainarchaeum</taxon>
    </lineage>
</organism>
<evidence type="ECO:0000256" key="4">
    <source>
        <dbReference type="ARBA" id="ARBA00022679"/>
    </source>
</evidence>
<dbReference type="PANTHER" id="PTHR11680">
    <property type="entry name" value="SERINE HYDROXYMETHYLTRANSFERASE"/>
    <property type="match status" value="1"/>
</dbReference>
<dbReference type="InterPro" id="IPR015422">
    <property type="entry name" value="PyrdxlP-dep_Trfase_small"/>
</dbReference>